<dbReference type="OrthoDB" id="9775668at2"/>
<name>A0A317CP52_9GAMM</name>
<comment type="caution">
    <text evidence="1">The sequence shown here is derived from an EMBL/GenBank/DDBJ whole genome shotgun (WGS) entry which is preliminary data.</text>
</comment>
<dbReference type="EMBL" id="QGKM01000006">
    <property type="protein sequence ID" value="PWQ99941.1"/>
    <property type="molecule type" value="Genomic_DNA"/>
</dbReference>
<accession>A0A317CP52</accession>
<dbReference type="Proteomes" id="UP000245539">
    <property type="component" value="Unassembled WGS sequence"/>
</dbReference>
<keyword evidence="2" id="KW-1185">Reference proteome</keyword>
<dbReference type="RefSeq" id="WP_109836344.1">
    <property type="nucleotide sequence ID" value="NZ_QGKM01000006.1"/>
</dbReference>
<reference evidence="1 2" key="1">
    <citation type="submission" date="2018-05" db="EMBL/GenBank/DDBJ databases">
        <title>Leucothrix arctica sp. nov., isolated from Arctic seawater.</title>
        <authorList>
            <person name="Choi A."/>
            <person name="Baek K."/>
        </authorList>
    </citation>
    <scope>NUCLEOTIDE SEQUENCE [LARGE SCALE GENOMIC DNA]</scope>
    <source>
        <strain evidence="1 2">JCM 18388</strain>
    </source>
</reference>
<evidence type="ECO:0000313" key="2">
    <source>
        <dbReference type="Proteomes" id="UP000245539"/>
    </source>
</evidence>
<gene>
    <name evidence="1" type="ORF">DKW60_03805</name>
</gene>
<evidence type="ECO:0000313" key="1">
    <source>
        <dbReference type="EMBL" id="PWQ99941.1"/>
    </source>
</evidence>
<organism evidence="1 2">
    <name type="scientific">Leucothrix pacifica</name>
    <dbReference type="NCBI Taxonomy" id="1247513"/>
    <lineage>
        <taxon>Bacteria</taxon>
        <taxon>Pseudomonadati</taxon>
        <taxon>Pseudomonadota</taxon>
        <taxon>Gammaproteobacteria</taxon>
        <taxon>Thiotrichales</taxon>
        <taxon>Thiotrichaceae</taxon>
        <taxon>Leucothrix</taxon>
    </lineage>
</organism>
<protein>
    <submittedName>
        <fullName evidence="1">Uncharacterized protein</fullName>
    </submittedName>
</protein>
<proteinExistence type="predicted"/>
<sequence>MQTPADFDVTMPDNSREFLEAELKKRQEQLLALTLESDPLTRASLQFDTAEIMIELAKPGMPEAAWGLAKEAMLIFIEHKQWEDAIRASDALYRTELPASVVALGNGLWLSITYPVDTELSILMLNNLIQDTPDKSDGAAVAAAVAHYLADLRLEGEKRDSVMFLTASMLSKVAERHSNVNDQGKMNFWMDKLELNDPSVFLPRMGQVLDAIVNGQWWYDRDALRAELPVN</sequence>
<dbReference type="AlphaFoldDB" id="A0A317CP52"/>